<sequence>MQRRSNCELKSIFEALQKPNEEVASKGMLETAGRLVHPVVDRNSFLLSNVKEGRNWLELLHQHSVASAALMNPDSHLPTQLVRERTSTPLPDKPLESLSHESSSTQSSREDLELWRRKPRDEIKIQPLVNSSGEEVFKCPLCQQSNIQTRADLTQHLQMHQSVVKRDDGKHICCFCSSELSSNSSLERHLLTHTNHRPFVCNQCDKAFTTNGNLSRHMRTSHGHLKFPNEFKLDEDLTDGRVVEERATLPHPSPMDNNSINNFLTSLQQKIITMTSTRMPLPAYNPNLVLPTFNPLMFNSQELQMRMQDTLRRLCKSTDVPLSSFVAAQQEKQEQKREKTKPGFVAAQTRWLVSHKIKFAKSYLQKRKNQLSARRQLKRSKLRLNEQTSLTL</sequence>
<feature type="domain" description="C2H2-type" evidence="3">
    <location>
        <begin position="199"/>
        <end position="227"/>
    </location>
</feature>
<keyword evidence="5" id="KW-1185">Reference proteome</keyword>
<dbReference type="Proteomes" id="UP001626550">
    <property type="component" value="Unassembled WGS sequence"/>
</dbReference>
<evidence type="ECO:0000313" key="4">
    <source>
        <dbReference type="EMBL" id="KAL3312561.1"/>
    </source>
</evidence>
<evidence type="ECO:0000259" key="3">
    <source>
        <dbReference type="PROSITE" id="PS50157"/>
    </source>
</evidence>
<dbReference type="SMART" id="SM00355">
    <property type="entry name" value="ZnF_C2H2"/>
    <property type="match status" value="3"/>
</dbReference>
<feature type="domain" description="C2H2-type" evidence="3">
    <location>
        <begin position="171"/>
        <end position="198"/>
    </location>
</feature>
<keyword evidence="1" id="KW-0862">Zinc</keyword>
<proteinExistence type="predicted"/>
<dbReference type="InterPro" id="IPR052795">
    <property type="entry name" value="RREB1"/>
</dbReference>
<dbReference type="InterPro" id="IPR013087">
    <property type="entry name" value="Znf_C2H2_type"/>
</dbReference>
<feature type="region of interest" description="Disordered" evidence="2">
    <location>
        <begin position="87"/>
        <end position="112"/>
    </location>
</feature>
<name>A0ABD2Q326_9PLAT</name>
<reference evidence="4 5" key="1">
    <citation type="submission" date="2024-11" db="EMBL/GenBank/DDBJ databases">
        <title>Adaptive evolution of stress response genes in parasites aligns with host niche diversity.</title>
        <authorList>
            <person name="Hahn C."/>
            <person name="Resl P."/>
        </authorList>
    </citation>
    <scope>NUCLEOTIDE SEQUENCE [LARGE SCALE GENOMIC DNA]</scope>
    <source>
        <strain evidence="4">EGGRZ-B1_66</strain>
        <tissue evidence="4">Body</tissue>
    </source>
</reference>
<dbReference type="PROSITE" id="PS50157">
    <property type="entry name" value="ZINC_FINGER_C2H2_2"/>
    <property type="match status" value="2"/>
</dbReference>
<evidence type="ECO:0000256" key="1">
    <source>
        <dbReference type="PROSITE-ProRule" id="PRU00042"/>
    </source>
</evidence>
<dbReference type="EMBL" id="JBJKFK010001648">
    <property type="protein sequence ID" value="KAL3312561.1"/>
    <property type="molecule type" value="Genomic_DNA"/>
</dbReference>
<evidence type="ECO:0000256" key="2">
    <source>
        <dbReference type="SAM" id="MobiDB-lite"/>
    </source>
</evidence>
<dbReference type="Pfam" id="PF00096">
    <property type="entry name" value="zf-C2H2"/>
    <property type="match status" value="1"/>
</dbReference>
<gene>
    <name evidence="4" type="ORF">Ciccas_008848</name>
</gene>
<dbReference type="FunFam" id="3.30.160.60:FF:000086">
    <property type="entry name" value="transcription factor E4F1 isoform X1"/>
    <property type="match status" value="1"/>
</dbReference>
<organism evidence="4 5">
    <name type="scientific">Cichlidogyrus casuarinus</name>
    <dbReference type="NCBI Taxonomy" id="1844966"/>
    <lineage>
        <taxon>Eukaryota</taxon>
        <taxon>Metazoa</taxon>
        <taxon>Spiralia</taxon>
        <taxon>Lophotrochozoa</taxon>
        <taxon>Platyhelminthes</taxon>
        <taxon>Monogenea</taxon>
        <taxon>Monopisthocotylea</taxon>
        <taxon>Dactylogyridea</taxon>
        <taxon>Ancyrocephalidae</taxon>
        <taxon>Cichlidogyrus</taxon>
    </lineage>
</organism>
<dbReference type="SUPFAM" id="SSF57667">
    <property type="entry name" value="beta-beta-alpha zinc fingers"/>
    <property type="match status" value="1"/>
</dbReference>
<dbReference type="InterPro" id="IPR036236">
    <property type="entry name" value="Znf_C2H2_sf"/>
</dbReference>
<dbReference type="AlphaFoldDB" id="A0ABD2Q326"/>
<dbReference type="PANTHER" id="PTHR46451">
    <property type="entry name" value="RAS-RESPONSIVE ELEMENT-BINDING PROTEIN 1"/>
    <property type="match status" value="1"/>
</dbReference>
<keyword evidence="1" id="KW-0863">Zinc-finger</keyword>
<dbReference type="PROSITE" id="PS00028">
    <property type="entry name" value="ZINC_FINGER_C2H2_1"/>
    <property type="match status" value="2"/>
</dbReference>
<dbReference type="PANTHER" id="PTHR46451:SF1">
    <property type="entry name" value="RAS-RESPONSIVE ELEMENT-BINDING PROTEIN 1"/>
    <property type="match status" value="1"/>
</dbReference>
<evidence type="ECO:0000313" key="5">
    <source>
        <dbReference type="Proteomes" id="UP001626550"/>
    </source>
</evidence>
<comment type="caution">
    <text evidence="4">The sequence shown here is derived from an EMBL/GenBank/DDBJ whole genome shotgun (WGS) entry which is preliminary data.</text>
</comment>
<dbReference type="Gene3D" id="3.30.160.60">
    <property type="entry name" value="Classic Zinc Finger"/>
    <property type="match status" value="2"/>
</dbReference>
<keyword evidence="1" id="KW-0479">Metal-binding</keyword>
<dbReference type="GO" id="GO:0008270">
    <property type="term" value="F:zinc ion binding"/>
    <property type="evidence" value="ECO:0007669"/>
    <property type="project" value="UniProtKB-KW"/>
</dbReference>
<accession>A0ABD2Q326</accession>
<protein>
    <recommendedName>
        <fullName evidence="3">C2H2-type domain-containing protein</fullName>
    </recommendedName>
</protein>